<feature type="repeat" description="WD" evidence="3">
    <location>
        <begin position="868"/>
        <end position="909"/>
    </location>
</feature>
<feature type="repeat" description="WD" evidence="3">
    <location>
        <begin position="436"/>
        <end position="479"/>
    </location>
</feature>
<dbReference type="InterPro" id="IPR006594">
    <property type="entry name" value="LisH"/>
</dbReference>
<dbReference type="InterPro" id="IPR054080">
    <property type="entry name" value="TPR1-like_2nd"/>
</dbReference>
<dbReference type="PROSITE" id="PS50896">
    <property type="entry name" value="LISH"/>
    <property type="match status" value="1"/>
</dbReference>
<dbReference type="InterPro" id="IPR001680">
    <property type="entry name" value="WD40_rpt"/>
</dbReference>
<dbReference type="InterPro" id="IPR048419">
    <property type="entry name" value="Topless_Znf"/>
</dbReference>
<dbReference type="PANTHER" id="PTHR44083:SF46">
    <property type="entry name" value="CTLH DOMAIN-CONTAINING PROTEIN"/>
    <property type="match status" value="1"/>
</dbReference>
<protein>
    <submittedName>
        <fullName evidence="6">Topless-related protein 1</fullName>
    </submittedName>
</protein>
<keyword evidence="2" id="KW-0677">Repeat</keyword>
<evidence type="ECO:0000313" key="6">
    <source>
        <dbReference type="EMBL" id="EXB80738.1"/>
    </source>
</evidence>
<dbReference type="InterPro" id="IPR006595">
    <property type="entry name" value="CTLH_C"/>
</dbReference>
<reference evidence="7" key="1">
    <citation type="submission" date="2013-01" db="EMBL/GenBank/DDBJ databases">
        <title>Draft Genome Sequence of a Mulberry Tree, Morus notabilis C.K. Schneid.</title>
        <authorList>
            <person name="He N."/>
            <person name="Zhao S."/>
        </authorList>
    </citation>
    <scope>NUCLEOTIDE SEQUENCE</scope>
</reference>
<feature type="domain" description="CTLH" evidence="5">
    <location>
        <begin position="36"/>
        <end position="93"/>
    </location>
</feature>
<dbReference type="PROSITE" id="PS00678">
    <property type="entry name" value="WD_REPEATS_1"/>
    <property type="match status" value="1"/>
</dbReference>
<dbReference type="Pfam" id="PF21889">
    <property type="entry name" value="TPR1-like_2nd"/>
    <property type="match status" value="1"/>
</dbReference>
<feature type="region of interest" description="Disordered" evidence="4">
    <location>
        <begin position="1051"/>
        <end position="1081"/>
    </location>
</feature>
<dbReference type="InterPro" id="IPR011047">
    <property type="entry name" value="Quinoprotein_ADH-like_sf"/>
</dbReference>
<dbReference type="AlphaFoldDB" id="W9RB91"/>
<gene>
    <name evidence="6" type="ORF">L484_008518</name>
</gene>
<evidence type="ECO:0000313" key="7">
    <source>
        <dbReference type="Proteomes" id="UP000030645"/>
    </source>
</evidence>
<dbReference type="Pfam" id="PF17814">
    <property type="entry name" value="LisH_TPL"/>
    <property type="match status" value="1"/>
</dbReference>
<dbReference type="Gene3D" id="2.130.10.10">
    <property type="entry name" value="YVTN repeat-like/Quinoprotein amine dehydrogenase"/>
    <property type="match status" value="4"/>
</dbReference>
<dbReference type="InterPro" id="IPR027728">
    <property type="entry name" value="Topless_fam"/>
</dbReference>
<dbReference type="eggNOG" id="KOG0266">
    <property type="taxonomic scope" value="Eukaryota"/>
</dbReference>
<dbReference type="InterPro" id="IPR036322">
    <property type="entry name" value="WD40_repeat_dom_sf"/>
</dbReference>
<evidence type="ECO:0000256" key="1">
    <source>
        <dbReference type="ARBA" id="ARBA00022574"/>
    </source>
</evidence>
<dbReference type="PROSITE" id="PS50897">
    <property type="entry name" value="CTLH"/>
    <property type="match status" value="1"/>
</dbReference>
<dbReference type="SMART" id="SM00320">
    <property type="entry name" value="WD40"/>
    <property type="match status" value="10"/>
</dbReference>
<evidence type="ECO:0000256" key="4">
    <source>
        <dbReference type="SAM" id="MobiDB-lite"/>
    </source>
</evidence>
<dbReference type="Proteomes" id="UP000030645">
    <property type="component" value="Unassembled WGS sequence"/>
</dbReference>
<accession>W9RB91</accession>
<dbReference type="Pfam" id="PF00400">
    <property type="entry name" value="WD40"/>
    <property type="match status" value="3"/>
</dbReference>
<sequence>MTSSLSRDLIFLILQFLDEEKFKEALHKLEQESGLFFNFKYFEDLVLGGNWDEVERYLSGFTRVDDNRYSMKIFFEIRKQKYLEALDKLDRAKAVAILNKDLKVFSTFNDLFKEMTQLLTLDNFRENEQLVGYRDTKTARAIMLVELKKLIEANPLFREKLQFPTVKNSRLRMLINQSLNWQHSLCPNPRQNPDIRTLFLDHSCRNSNDSFARLNGNNQLMCSVLKADSLLPISSNGPFQSLTPPVQTPLSIWMSIPSTASHPAVSAAANGSGFGFLGNPAAIPKGPGESSDGTYKMTFSGASDRIMLPGSNAVQSGIIDEFPKTVARTLNQGSVPTSMDFHPIQQTLLLVGTNVGDISLWEASSREKLVSRSFQVWDIGTSSILSKAALVKDPSVSVKRILWTPDGNICGVAYSKHMMQLYRYHGGNDIRQHLEIDAHVGSVNDLAFCNPNKQLCAITCGDDTTIKVWDVATGAKLYAFEGHAAPVYSVCPHNKENVHFVFSTSIDGKIKAWLYDLAGSRVDYEAPGRSCTTMAYSADGKRLFSCGTSKDGESHVVEWNENEGSVKRAYQGFHKHSSSVVQFDTTRNRFLAVGDDYSIKVWDMDNVNLFTTINAEGDLPACPRIRFNKDGTLLAVSANENRIKILATADGVRLLRTYDSHSLVASRVASETLTMNGGTRNLDDAKTRSTEESNAPRLWRLTEISKAAQLRSLRLSPTVNIDKISRLIYTNSGTSILALASNAIHLLWKWLRTDQNLSTKATTKAAPQLVQPTSGMLMTNDLTNSRPEDAVPCFALSKNDSYVMSSSGGKISLFNMMSFKTMTTFMCPPPVATFLAFHPKDNNIIAVGMDDSTINIYNVRVDEVKKKLKGHSKRVTGLAFSFLLNTLVSSGADAQIVSWNSESWEKQKSTSLQIPSGRSAAVLSDTQVQFHQDQTHFLVVHETQLSIYEVAELKCIKQWVAGESSSPISHATFSCDSQLVYTGFLDGVISIFGAANLQERCQINPTAYLPTNVSGMVFPQVVAAHPHEPNQFAVGLTDGGVVVLEPPEAEGKWGLPLPPPPSAENGLPTPVAASGSDQHQC</sequence>
<dbReference type="PANTHER" id="PTHR44083">
    <property type="entry name" value="TOPLESS-RELATED PROTEIN 1-RELATED"/>
    <property type="match status" value="1"/>
</dbReference>
<dbReference type="PROSITE" id="PS50082">
    <property type="entry name" value="WD_REPEATS_2"/>
    <property type="match status" value="3"/>
</dbReference>
<dbReference type="GO" id="GO:0006355">
    <property type="term" value="P:regulation of DNA-templated transcription"/>
    <property type="evidence" value="ECO:0007669"/>
    <property type="project" value="InterPro"/>
</dbReference>
<evidence type="ECO:0000256" key="2">
    <source>
        <dbReference type="ARBA" id="ARBA00022737"/>
    </source>
</evidence>
<evidence type="ECO:0000259" key="5">
    <source>
        <dbReference type="PROSITE" id="PS50897"/>
    </source>
</evidence>
<dbReference type="SUPFAM" id="SSF50978">
    <property type="entry name" value="WD40 repeat-like"/>
    <property type="match status" value="1"/>
</dbReference>
<organism evidence="6 7">
    <name type="scientific">Morus notabilis</name>
    <dbReference type="NCBI Taxonomy" id="981085"/>
    <lineage>
        <taxon>Eukaryota</taxon>
        <taxon>Viridiplantae</taxon>
        <taxon>Streptophyta</taxon>
        <taxon>Embryophyta</taxon>
        <taxon>Tracheophyta</taxon>
        <taxon>Spermatophyta</taxon>
        <taxon>Magnoliopsida</taxon>
        <taxon>eudicotyledons</taxon>
        <taxon>Gunneridae</taxon>
        <taxon>Pentapetalae</taxon>
        <taxon>rosids</taxon>
        <taxon>fabids</taxon>
        <taxon>Rosales</taxon>
        <taxon>Moraceae</taxon>
        <taxon>Moreae</taxon>
        <taxon>Morus</taxon>
    </lineage>
</organism>
<dbReference type="EMBL" id="KE344823">
    <property type="protein sequence ID" value="EXB80738.1"/>
    <property type="molecule type" value="Genomic_DNA"/>
</dbReference>
<keyword evidence="7" id="KW-1185">Reference proteome</keyword>
<keyword evidence="1 3" id="KW-0853">WD repeat</keyword>
<dbReference type="SMART" id="SM00668">
    <property type="entry name" value="CTLH"/>
    <property type="match status" value="1"/>
</dbReference>
<dbReference type="SMART" id="SM00667">
    <property type="entry name" value="LisH"/>
    <property type="match status" value="1"/>
</dbReference>
<name>W9RB91_9ROSA</name>
<dbReference type="InterPro" id="IPR054532">
    <property type="entry name" value="TPL_SMU1_LisH-like"/>
</dbReference>
<dbReference type="STRING" id="981085.W9RB91"/>
<dbReference type="SUPFAM" id="SSF50998">
    <property type="entry name" value="Quinoprotein alcohol dehydrogenase-like"/>
    <property type="match status" value="1"/>
</dbReference>
<feature type="repeat" description="WD" evidence="3">
    <location>
        <begin position="571"/>
        <end position="612"/>
    </location>
</feature>
<dbReference type="InterPro" id="IPR019775">
    <property type="entry name" value="WD40_repeat_CS"/>
</dbReference>
<dbReference type="Pfam" id="PF21359">
    <property type="entry name" value="zf_topless"/>
    <property type="match status" value="1"/>
</dbReference>
<proteinExistence type="predicted"/>
<dbReference type="InterPro" id="IPR015943">
    <property type="entry name" value="WD40/YVTN_repeat-like_dom_sf"/>
</dbReference>
<evidence type="ECO:0000256" key="3">
    <source>
        <dbReference type="PROSITE-ProRule" id="PRU00221"/>
    </source>
</evidence>
<dbReference type="PROSITE" id="PS50294">
    <property type="entry name" value="WD_REPEATS_REGION"/>
    <property type="match status" value="1"/>
</dbReference>